<dbReference type="RefSeq" id="WP_377057760.1">
    <property type="nucleotide sequence ID" value="NZ_JBHLUU010000021.1"/>
</dbReference>
<comment type="caution">
    <text evidence="1">The sequence shown here is derived from an EMBL/GenBank/DDBJ whole genome shotgun (WGS) entry which is preliminary data.</text>
</comment>
<gene>
    <name evidence="1" type="ORF">ACFFHF_06590</name>
</gene>
<evidence type="ECO:0000313" key="1">
    <source>
        <dbReference type="EMBL" id="MFC0474942.1"/>
    </source>
</evidence>
<accession>A0ABV6KNN7</accession>
<name>A0ABV6KNN7_9BACI</name>
<sequence length="104" mass="12181">MQKQNQMEISSIHQKYFRPSCLKALNVRFGGEFYSLFSEKPHDQIHLPPEWLRTPEDTLLNYFSILREAENLGGRSCGTVGQARTPFPIAYNFLSREYQKKIKL</sequence>
<keyword evidence="2" id="KW-1185">Reference proteome</keyword>
<dbReference type="Proteomes" id="UP001589738">
    <property type="component" value="Unassembled WGS sequence"/>
</dbReference>
<dbReference type="EMBL" id="JBHLUU010000021">
    <property type="protein sequence ID" value="MFC0474942.1"/>
    <property type="molecule type" value="Genomic_DNA"/>
</dbReference>
<proteinExistence type="predicted"/>
<protein>
    <submittedName>
        <fullName evidence="1">Uncharacterized protein</fullName>
    </submittedName>
</protein>
<evidence type="ECO:0000313" key="2">
    <source>
        <dbReference type="Proteomes" id="UP001589738"/>
    </source>
</evidence>
<organism evidence="1 2">
    <name type="scientific">Robertmurraya beringensis</name>
    <dbReference type="NCBI Taxonomy" id="641660"/>
    <lineage>
        <taxon>Bacteria</taxon>
        <taxon>Bacillati</taxon>
        <taxon>Bacillota</taxon>
        <taxon>Bacilli</taxon>
        <taxon>Bacillales</taxon>
        <taxon>Bacillaceae</taxon>
        <taxon>Robertmurraya</taxon>
    </lineage>
</organism>
<reference evidence="1 2" key="1">
    <citation type="submission" date="2024-09" db="EMBL/GenBank/DDBJ databases">
        <authorList>
            <person name="Sun Q."/>
            <person name="Mori K."/>
        </authorList>
    </citation>
    <scope>NUCLEOTIDE SEQUENCE [LARGE SCALE GENOMIC DNA]</scope>
    <source>
        <strain evidence="1 2">CGMCC 1.9126</strain>
    </source>
</reference>